<feature type="domain" description="Phosphoribosyltransferase" evidence="2">
    <location>
        <begin position="173"/>
        <end position="234"/>
    </location>
</feature>
<sequence length="239" mass="25950">MRMQSAIAMIYPHHCATCDTAVDQHGGLCGPCWRDTPFIHGLACNKCGAPLPGEDDQALHCDDCMRIARPWSRGLAATIYRDNARKLVLQIKHADRLDMVPAAAGWMAKKALPLCAPDSVVVPVPVHWTRLLRRRFNQAAMLSAAMARNLGLEHAPRALLRVKQTTVQDGKTVDARFADLRDSMVPNPRFSGILRGRPALLVDDVMTSGATLAAATEAAMRAGASRVDVVTLARVVKDA</sequence>
<dbReference type="Proteomes" id="UP000642488">
    <property type="component" value="Unassembled WGS sequence"/>
</dbReference>
<dbReference type="SUPFAM" id="SSF53271">
    <property type="entry name" value="PRTase-like"/>
    <property type="match status" value="1"/>
</dbReference>
<dbReference type="InterPro" id="IPR029057">
    <property type="entry name" value="PRTase-like"/>
</dbReference>
<feature type="domain" description="Double zinc ribbon" evidence="3">
    <location>
        <begin position="7"/>
        <end position="65"/>
    </location>
</feature>
<dbReference type="PANTHER" id="PTHR47505:SF1">
    <property type="entry name" value="DNA UTILIZATION PROTEIN YHGH"/>
    <property type="match status" value="1"/>
</dbReference>
<protein>
    <submittedName>
        <fullName evidence="4">ComF family protein</fullName>
    </submittedName>
</protein>
<dbReference type="InterPro" id="IPR044005">
    <property type="entry name" value="DZR_2"/>
</dbReference>
<dbReference type="Pfam" id="PF00156">
    <property type="entry name" value="Pribosyltran"/>
    <property type="match status" value="1"/>
</dbReference>
<dbReference type="InterPro" id="IPR051910">
    <property type="entry name" value="ComF/GntX_DNA_util-trans"/>
</dbReference>
<evidence type="ECO:0000259" key="3">
    <source>
        <dbReference type="Pfam" id="PF18912"/>
    </source>
</evidence>
<evidence type="ECO:0000313" key="4">
    <source>
        <dbReference type="EMBL" id="MBJ3761578.1"/>
    </source>
</evidence>
<evidence type="ECO:0000313" key="5">
    <source>
        <dbReference type="Proteomes" id="UP000642488"/>
    </source>
</evidence>
<evidence type="ECO:0000259" key="2">
    <source>
        <dbReference type="Pfam" id="PF00156"/>
    </source>
</evidence>
<accession>A0A934IEU9</accession>
<dbReference type="EMBL" id="JAEKPD010000001">
    <property type="protein sequence ID" value="MBJ3761578.1"/>
    <property type="molecule type" value="Genomic_DNA"/>
</dbReference>
<name>A0A934IEU9_9RHOB</name>
<comment type="caution">
    <text evidence="4">The sequence shown here is derived from an EMBL/GenBank/DDBJ whole genome shotgun (WGS) entry which is preliminary data.</text>
</comment>
<organism evidence="4 5">
    <name type="scientific">Palleronia pontilimi</name>
    <dbReference type="NCBI Taxonomy" id="1964209"/>
    <lineage>
        <taxon>Bacteria</taxon>
        <taxon>Pseudomonadati</taxon>
        <taxon>Pseudomonadota</taxon>
        <taxon>Alphaproteobacteria</taxon>
        <taxon>Rhodobacterales</taxon>
        <taxon>Roseobacteraceae</taxon>
        <taxon>Palleronia</taxon>
    </lineage>
</organism>
<dbReference type="Gene3D" id="3.40.50.2020">
    <property type="match status" value="1"/>
</dbReference>
<reference evidence="4" key="1">
    <citation type="submission" date="2020-12" db="EMBL/GenBank/DDBJ databases">
        <title>Bacterial taxonomy.</title>
        <authorList>
            <person name="Pan X."/>
        </authorList>
    </citation>
    <scope>NUCLEOTIDE SEQUENCE</scope>
    <source>
        <strain evidence="4">KCTC 52957</strain>
    </source>
</reference>
<dbReference type="Pfam" id="PF18912">
    <property type="entry name" value="DZR_2"/>
    <property type="match status" value="1"/>
</dbReference>
<keyword evidence="5" id="KW-1185">Reference proteome</keyword>
<evidence type="ECO:0000256" key="1">
    <source>
        <dbReference type="ARBA" id="ARBA00008007"/>
    </source>
</evidence>
<dbReference type="PANTHER" id="PTHR47505">
    <property type="entry name" value="DNA UTILIZATION PROTEIN YHGH"/>
    <property type="match status" value="1"/>
</dbReference>
<comment type="similarity">
    <text evidence="1">Belongs to the ComF/GntX family.</text>
</comment>
<dbReference type="RefSeq" id="WP_198914728.1">
    <property type="nucleotide sequence ID" value="NZ_JAEKPD010000001.1"/>
</dbReference>
<gene>
    <name evidence="4" type="ORF">ILP92_02290</name>
</gene>
<dbReference type="InterPro" id="IPR000836">
    <property type="entry name" value="PRTase_dom"/>
</dbReference>
<dbReference type="AlphaFoldDB" id="A0A934IEU9"/>
<proteinExistence type="inferred from homology"/>